<reference evidence="3 4" key="1">
    <citation type="journal article" date="2005" name="Int. J. Syst. Evol. Microbiol.">
        <title>Bacillus cibi sp. nov., isolated from jeotgal, a traditional Korean fermented seafood.</title>
        <authorList>
            <person name="Yoon J.H."/>
            <person name="Lee C.H."/>
            <person name="Oh T.K."/>
        </authorList>
    </citation>
    <scope>NUCLEOTIDE SEQUENCE [LARGE SCALE GENOMIC DNA]</scope>
    <source>
        <strain evidence="3 4">DSM 16189</strain>
    </source>
</reference>
<comment type="caution">
    <text evidence="3">The sequence shown here is derived from an EMBL/GenBank/DDBJ whole genome shotgun (WGS) entry which is preliminary data.</text>
</comment>
<dbReference type="PANTHER" id="PTHR34385">
    <property type="entry name" value="D-ALANYL-D-ALANINE CARBOXYPEPTIDASE"/>
    <property type="match status" value="1"/>
</dbReference>
<keyword evidence="1" id="KW-0732">Signal</keyword>
<protein>
    <submittedName>
        <fullName evidence="3">Peptidase M15</fullName>
    </submittedName>
</protein>
<dbReference type="PANTHER" id="PTHR34385:SF1">
    <property type="entry name" value="PEPTIDOGLYCAN L-ALANYL-D-GLUTAMATE ENDOPEPTIDASE CWLK"/>
    <property type="match status" value="1"/>
</dbReference>
<dbReference type="GO" id="GO:0006508">
    <property type="term" value="P:proteolysis"/>
    <property type="evidence" value="ECO:0007669"/>
    <property type="project" value="InterPro"/>
</dbReference>
<dbReference type="InterPro" id="IPR003709">
    <property type="entry name" value="VanY-like_core_dom"/>
</dbReference>
<dbReference type="InterPro" id="IPR058193">
    <property type="entry name" value="VanY/YodJ_core_dom"/>
</dbReference>
<dbReference type="Proteomes" id="UP000028549">
    <property type="component" value="Unassembled WGS sequence"/>
</dbReference>
<dbReference type="SUPFAM" id="SSF55166">
    <property type="entry name" value="Hedgehog/DD-peptidase"/>
    <property type="match status" value="1"/>
</dbReference>
<dbReference type="RefSeq" id="WP_029280766.1">
    <property type="nucleotide sequence ID" value="NZ_JNVC02000002.1"/>
</dbReference>
<dbReference type="Gene3D" id="3.30.1380.10">
    <property type="match status" value="1"/>
</dbReference>
<dbReference type="Pfam" id="PF02557">
    <property type="entry name" value="VanY"/>
    <property type="match status" value="1"/>
</dbReference>
<dbReference type="OrthoDB" id="9792074at2"/>
<feature type="chain" id="PRO_5038980709" evidence="1">
    <location>
        <begin position="23"/>
        <end position="271"/>
    </location>
</feature>
<dbReference type="STRING" id="246786.GS18_0206790"/>
<dbReference type="AlphaFoldDB" id="A0A084H142"/>
<gene>
    <name evidence="3" type="ORF">GS18_0206790</name>
</gene>
<feature type="signal peptide" evidence="1">
    <location>
        <begin position="1"/>
        <end position="22"/>
    </location>
</feature>
<name>A0A084H142_METID</name>
<dbReference type="EMBL" id="JNVC02000002">
    <property type="protein sequence ID" value="KEZ53304.1"/>
    <property type="molecule type" value="Genomic_DNA"/>
</dbReference>
<dbReference type="CDD" id="cd14852">
    <property type="entry name" value="LD-carboxypeptidase"/>
    <property type="match status" value="1"/>
</dbReference>
<organism evidence="3 4">
    <name type="scientific">Metabacillus indicus</name>
    <name type="common">Bacillus indicus</name>
    <dbReference type="NCBI Taxonomy" id="246786"/>
    <lineage>
        <taxon>Bacteria</taxon>
        <taxon>Bacillati</taxon>
        <taxon>Bacillota</taxon>
        <taxon>Bacilli</taxon>
        <taxon>Bacillales</taxon>
        <taxon>Bacillaceae</taxon>
        <taxon>Metabacillus</taxon>
    </lineage>
</organism>
<evidence type="ECO:0000313" key="3">
    <source>
        <dbReference type="EMBL" id="KEZ53304.1"/>
    </source>
</evidence>
<sequence length="271" mass="30553">MNGTKKTMAAVLPLTLMLSACSGLDFSKSLNPFKEGQAKTQEHQEKIDPEKEGKEEILTLEEPFFNQIKEVNGKQTIANPENRMVLVNKEFSLPADYEPADLVSPNVPFSFGDAEVPQRYIRKEAAAALERLFAQAAAEGIELFAVSGYRSYERQTGILNVEKERKGDTTALETVALPGQSEHQTGLAMDVTSKSADMDITEKFGDTPEGKWVQANAHKFGFIIRYQKGKEEITKFSYEPWHLRYVGVKEATEIYENQLTLEEYFKKVKKI</sequence>
<evidence type="ECO:0000259" key="2">
    <source>
        <dbReference type="Pfam" id="PF02557"/>
    </source>
</evidence>
<dbReference type="PROSITE" id="PS51257">
    <property type="entry name" value="PROKAR_LIPOPROTEIN"/>
    <property type="match status" value="1"/>
</dbReference>
<proteinExistence type="predicted"/>
<dbReference type="InterPro" id="IPR052179">
    <property type="entry name" value="DD-CPase-like"/>
</dbReference>
<evidence type="ECO:0000313" key="4">
    <source>
        <dbReference type="Proteomes" id="UP000028549"/>
    </source>
</evidence>
<accession>A0A084H142</accession>
<evidence type="ECO:0000256" key="1">
    <source>
        <dbReference type="SAM" id="SignalP"/>
    </source>
</evidence>
<dbReference type="GO" id="GO:0008233">
    <property type="term" value="F:peptidase activity"/>
    <property type="evidence" value="ECO:0007669"/>
    <property type="project" value="InterPro"/>
</dbReference>
<dbReference type="InterPro" id="IPR009045">
    <property type="entry name" value="Zn_M74/Hedgehog-like"/>
</dbReference>
<keyword evidence="4" id="KW-1185">Reference proteome</keyword>
<feature type="domain" description="D-alanyl-D-alanine carboxypeptidase-like core" evidence="2">
    <location>
        <begin position="119"/>
        <end position="247"/>
    </location>
</feature>